<reference evidence="3" key="1">
    <citation type="submission" date="2016-10" db="EMBL/GenBank/DDBJ databases">
        <authorList>
            <person name="Varghese N."/>
            <person name="Submissions S."/>
        </authorList>
    </citation>
    <scope>NUCLEOTIDE SEQUENCE [LARGE SCALE GENOMIC DNA]</scope>
    <source>
        <strain evidence="3">DSM 45422</strain>
    </source>
</reference>
<dbReference type="Proteomes" id="UP000198921">
    <property type="component" value="Unassembled WGS sequence"/>
</dbReference>
<dbReference type="AlphaFoldDB" id="A0A1H3I0G3"/>
<keyword evidence="3" id="KW-1185">Reference proteome</keyword>
<evidence type="ECO:0000313" key="2">
    <source>
        <dbReference type="EMBL" id="SDY20534.1"/>
    </source>
</evidence>
<dbReference type="EMBL" id="FNOT01000005">
    <property type="protein sequence ID" value="SDY20534.1"/>
    <property type="molecule type" value="Genomic_DNA"/>
</dbReference>
<evidence type="ECO:0008006" key="4">
    <source>
        <dbReference type="Google" id="ProtNLM"/>
    </source>
</evidence>
<feature type="region of interest" description="Disordered" evidence="1">
    <location>
        <begin position="88"/>
        <end position="108"/>
    </location>
</feature>
<name>A0A1H3I0G3_9ACTN</name>
<protein>
    <recommendedName>
        <fullName evidence="4">Phosphoribosyl transferase domain-containing protein</fullName>
    </recommendedName>
</protein>
<evidence type="ECO:0000256" key="1">
    <source>
        <dbReference type="SAM" id="MobiDB-lite"/>
    </source>
</evidence>
<proteinExistence type="predicted"/>
<sequence>MLSAATAPDYRGRRHELRLPAVPGSGDRVLLVDDRAERQPGRGGAEPVRRQGAELLGLALVVDELPDAVRTRLGRGGPVQRLAPSLRGVRTGSSFSGGCAGWPGARRP</sequence>
<gene>
    <name evidence="2" type="ORF">SAMN05660209_02315</name>
</gene>
<organism evidence="2 3">
    <name type="scientific">Geodermatophilus africanus</name>
    <dbReference type="NCBI Taxonomy" id="1137993"/>
    <lineage>
        <taxon>Bacteria</taxon>
        <taxon>Bacillati</taxon>
        <taxon>Actinomycetota</taxon>
        <taxon>Actinomycetes</taxon>
        <taxon>Geodermatophilales</taxon>
        <taxon>Geodermatophilaceae</taxon>
        <taxon>Geodermatophilus</taxon>
    </lineage>
</organism>
<dbReference type="STRING" id="1137993.SAMN05660209_02315"/>
<accession>A0A1H3I0G3</accession>
<dbReference type="RefSeq" id="WP_244522512.1">
    <property type="nucleotide sequence ID" value="NZ_FNOT01000005.1"/>
</dbReference>
<evidence type="ECO:0000313" key="3">
    <source>
        <dbReference type="Proteomes" id="UP000198921"/>
    </source>
</evidence>